<keyword evidence="2" id="KW-1185">Reference proteome</keyword>
<dbReference type="EMBL" id="KN822093">
    <property type="protein sequence ID" value="KIM57904.1"/>
    <property type="molecule type" value="Genomic_DNA"/>
</dbReference>
<dbReference type="AlphaFoldDB" id="A0A0C3DNV7"/>
<name>A0A0C3DNV7_9AGAM</name>
<proteinExistence type="predicted"/>
<evidence type="ECO:0000313" key="1">
    <source>
        <dbReference type="EMBL" id="KIM57904.1"/>
    </source>
</evidence>
<dbReference type="InParanoid" id="A0A0C3DNV7"/>
<dbReference type="Proteomes" id="UP000053989">
    <property type="component" value="Unassembled WGS sequence"/>
</dbReference>
<protein>
    <submittedName>
        <fullName evidence="1">Uncharacterized protein</fullName>
    </submittedName>
</protein>
<organism evidence="1 2">
    <name type="scientific">Scleroderma citrinum Foug A</name>
    <dbReference type="NCBI Taxonomy" id="1036808"/>
    <lineage>
        <taxon>Eukaryota</taxon>
        <taxon>Fungi</taxon>
        <taxon>Dikarya</taxon>
        <taxon>Basidiomycota</taxon>
        <taxon>Agaricomycotina</taxon>
        <taxon>Agaricomycetes</taxon>
        <taxon>Agaricomycetidae</taxon>
        <taxon>Boletales</taxon>
        <taxon>Sclerodermatineae</taxon>
        <taxon>Sclerodermataceae</taxon>
        <taxon>Scleroderma</taxon>
    </lineage>
</organism>
<accession>A0A0C3DNV7</accession>
<sequence>MEKIVEKDTGAPLKWRHLHASCADELVGILQWTADQHGGQAKGLGLHLKSIAQDLPMDHYDLHEPHQLLAQLDEYDHLRRVFRLCAVHMFCNIKTTAVDEPMKNIMHSLICVEHPDFAGTLKRIELTGGKAGSDWVQDKLCSRFALPGMCWEESFIPRIVWQNGDSNSNVVESLHADVNSEGLHCSLVCGLKKGLCFDMMKLQSIKVFSQPTGLDIAQKT</sequence>
<dbReference type="OrthoDB" id="3246731at2759"/>
<reference evidence="2" key="2">
    <citation type="submission" date="2015-01" db="EMBL/GenBank/DDBJ databases">
        <title>Evolutionary Origins and Diversification of the Mycorrhizal Mutualists.</title>
        <authorList>
            <consortium name="DOE Joint Genome Institute"/>
            <consortium name="Mycorrhizal Genomics Consortium"/>
            <person name="Kohler A."/>
            <person name="Kuo A."/>
            <person name="Nagy L.G."/>
            <person name="Floudas D."/>
            <person name="Copeland A."/>
            <person name="Barry K.W."/>
            <person name="Cichocki N."/>
            <person name="Veneault-Fourrey C."/>
            <person name="LaButti K."/>
            <person name="Lindquist E.A."/>
            <person name="Lipzen A."/>
            <person name="Lundell T."/>
            <person name="Morin E."/>
            <person name="Murat C."/>
            <person name="Riley R."/>
            <person name="Ohm R."/>
            <person name="Sun H."/>
            <person name="Tunlid A."/>
            <person name="Henrissat B."/>
            <person name="Grigoriev I.V."/>
            <person name="Hibbett D.S."/>
            <person name="Martin F."/>
        </authorList>
    </citation>
    <scope>NUCLEOTIDE SEQUENCE [LARGE SCALE GENOMIC DNA]</scope>
    <source>
        <strain evidence="2">Foug A</strain>
    </source>
</reference>
<gene>
    <name evidence="1" type="ORF">SCLCIDRAFT_16855</name>
</gene>
<dbReference type="HOGENOM" id="CLU_1300063_0_0_1"/>
<evidence type="ECO:0000313" key="2">
    <source>
        <dbReference type="Proteomes" id="UP000053989"/>
    </source>
</evidence>
<reference evidence="1 2" key="1">
    <citation type="submission" date="2014-04" db="EMBL/GenBank/DDBJ databases">
        <authorList>
            <consortium name="DOE Joint Genome Institute"/>
            <person name="Kuo A."/>
            <person name="Kohler A."/>
            <person name="Nagy L.G."/>
            <person name="Floudas D."/>
            <person name="Copeland A."/>
            <person name="Barry K.W."/>
            <person name="Cichocki N."/>
            <person name="Veneault-Fourrey C."/>
            <person name="LaButti K."/>
            <person name="Lindquist E.A."/>
            <person name="Lipzen A."/>
            <person name="Lundell T."/>
            <person name="Morin E."/>
            <person name="Murat C."/>
            <person name="Sun H."/>
            <person name="Tunlid A."/>
            <person name="Henrissat B."/>
            <person name="Grigoriev I.V."/>
            <person name="Hibbett D.S."/>
            <person name="Martin F."/>
            <person name="Nordberg H.P."/>
            <person name="Cantor M.N."/>
            <person name="Hua S.X."/>
        </authorList>
    </citation>
    <scope>NUCLEOTIDE SEQUENCE [LARGE SCALE GENOMIC DNA]</scope>
    <source>
        <strain evidence="1 2">Foug A</strain>
    </source>
</reference>